<dbReference type="Proteomes" id="UP001182556">
    <property type="component" value="Unassembled WGS sequence"/>
</dbReference>
<gene>
    <name evidence="2" type="ORF">DB88DRAFT_500986</name>
</gene>
<evidence type="ECO:0000313" key="3">
    <source>
        <dbReference type="Proteomes" id="UP001182556"/>
    </source>
</evidence>
<proteinExistence type="predicted"/>
<dbReference type="InterPro" id="IPR012674">
    <property type="entry name" value="Calycin"/>
</dbReference>
<comment type="caution">
    <text evidence="2">The sequence shown here is derived from an EMBL/GenBank/DDBJ whole genome shotgun (WGS) entry which is preliminary data.</text>
</comment>
<keyword evidence="3" id="KW-1185">Reference proteome</keyword>
<dbReference type="SUPFAM" id="SSF50814">
    <property type="entry name" value="Lipocalins"/>
    <property type="match status" value="1"/>
</dbReference>
<evidence type="ECO:0000313" key="2">
    <source>
        <dbReference type="EMBL" id="KAK1920768.1"/>
    </source>
</evidence>
<name>A0AAD9CUF3_PAPLA</name>
<feature type="region of interest" description="Disordered" evidence="1">
    <location>
        <begin position="20"/>
        <end position="49"/>
    </location>
</feature>
<accession>A0AAD9CUF3</accession>
<sequence length="332" mass="35986">MRTSPSLTPDMELEKDFAFAPLPPINDSAQAPQAAPGQRPPGPNDVLGPLKELPGRWQGKGFNTIWRPNRVPGKPQQDFFLELNRTDETIQFDRIDGDIPNRGLLQPDITMFGVHYLQQIKDGNNGAGLHIEPGLWVTVPQTTNPPVQPTVCRMASIPHGTTVLAQGIAVAPESSGPKIDKVDITPFPVGQPQNRLQNFKDAMNIAIPNEFRSPSLQRKGVTQEMVTDPNSVLTAAIHGQNIVETTRLIVSSDSTDPVPGGGTSNTAFLKGSQAGGPNADAANVTSSFWIEKVKGENGKPDFLQLQYTQTVLLNFNTLSWPHVTVATLRKVA</sequence>
<evidence type="ECO:0000256" key="1">
    <source>
        <dbReference type="SAM" id="MobiDB-lite"/>
    </source>
</evidence>
<reference evidence="2" key="1">
    <citation type="submission" date="2023-02" db="EMBL/GenBank/DDBJ databases">
        <title>Identification and recombinant expression of a fungal hydrolase from Papiliotrema laurentii that hydrolyzes apple cutin and clears colloidal polyester polyurethane.</title>
        <authorList>
            <consortium name="DOE Joint Genome Institute"/>
            <person name="Roman V.A."/>
            <person name="Bojanowski C."/>
            <person name="Crable B.R."/>
            <person name="Wagner D.N."/>
            <person name="Hung C.S."/>
            <person name="Nadeau L.J."/>
            <person name="Schratz L."/>
            <person name="Haridas S."/>
            <person name="Pangilinan J."/>
            <person name="Lipzen A."/>
            <person name="Na H."/>
            <person name="Yan M."/>
            <person name="Ng V."/>
            <person name="Grigoriev I.V."/>
            <person name="Spatafora J.W."/>
            <person name="Barlow D."/>
            <person name="Biffinger J."/>
            <person name="Kelley-Loughnane N."/>
            <person name="Varaljay V.A."/>
            <person name="Crookes-Goodson W.J."/>
        </authorList>
    </citation>
    <scope>NUCLEOTIDE SEQUENCE</scope>
    <source>
        <strain evidence="2">5307AH</strain>
    </source>
</reference>
<dbReference type="EMBL" id="JAODAN010000012">
    <property type="protein sequence ID" value="KAK1920768.1"/>
    <property type="molecule type" value="Genomic_DNA"/>
</dbReference>
<dbReference type="AlphaFoldDB" id="A0AAD9CUF3"/>
<dbReference type="NCBIfam" id="NF040572">
    <property type="entry name" value="heme_bind_FMP"/>
    <property type="match status" value="1"/>
</dbReference>
<protein>
    <submittedName>
        <fullName evidence="2">Uncharacterized protein</fullName>
    </submittedName>
</protein>
<dbReference type="InterPro" id="IPR047975">
    <property type="entry name" value="Heme_bind_FMP"/>
</dbReference>
<organism evidence="2 3">
    <name type="scientific">Papiliotrema laurentii</name>
    <name type="common">Cryptococcus laurentii</name>
    <dbReference type="NCBI Taxonomy" id="5418"/>
    <lineage>
        <taxon>Eukaryota</taxon>
        <taxon>Fungi</taxon>
        <taxon>Dikarya</taxon>
        <taxon>Basidiomycota</taxon>
        <taxon>Agaricomycotina</taxon>
        <taxon>Tremellomycetes</taxon>
        <taxon>Tremellales</taxon>
        <taxon>Rhynchogastremaceae</taxon>
        <taxon>Papiliotrema</taxon>
    </lineage>
</organism>